<dbReference type="Gene3D" id="1.20.1260.100">
    <property type="entry name" value="TspO/MBR protein"/>
    <property type="match status" value="1"/>
</dbReference>
<dbReference type="PANTHER" id="PTHR10057">
    <property type="entry name" value="PERIPHERAL-TYPE BENZODIAZEPINE RECEPTOR"/>
    <property type="match status" value="1"/>
</dbReference>
<gene>
    <name evidence="7" type="ORF">NIES2135_24620</name>
</gene>
<dbReference type="AlphaFoldDB" id="A0A1Z4JG41"/>
<dbReference type="PANTHER" id="PTHR10057:SF0">
    <property type="entry name" value="TRANSLOCATOR PROTEIN"/>
    <property type="match status" value="1"/>
</dbReference>
<evidence type="ECO:0000256" key="4">
    <source>
        <dbReference type="ARBA" id="ARBA00022989"/>
    </source>
</evidence>
<evidence type="ECO:0000313" key="8">
    <source>
        <dbReference type="Proteomes" id="UP000217895"/>
    </source>
</evidence>
<dbReference type="Proteomes" id="UP000217895">
    <property type="component" value="Chromosome"/>
</dbReference>
<comment type="similarity">
    <text evidence="2">Belongs to the TspO/BZRP family.</text>
</comment>
<organism evidence="7 8">
    <name type="scientific">Leptolyngbya boryana NIES-2135</name>
    <dbReference type="NCBI Taxonomy" id="1973484"/>
    <lineage>
        <taxon>Bacteria</taxon>
        <taxon>Bacillati</taxon>
        <taxon>Cyanobacteriota</taxon>
        <taxon>Cyanophyceae</taxon>
        <taxon>Leptolyngbyales</taxon>
        <taxon>Leptolyngbyaceae</taxon>
        <taxon>Leptolyngbya group</taxon>
        <taxon>Leptolyngbya</taxon>
    </lineage>
</organism>
<name>A0A1Z4JG41_LEPBY</name>
<sequence length="153" mass="17305">MLPSWLVIGGVTFLIALGSSFLRPKDVKWFNRLQRPRWLTFEKAIPLIWTIVFICGAWSAYIVWEMTQSWQTMALYILVEAVIVAYSPVLLWTHSLRNGTIIGGLGFLLGLLLAVLVFPVSTTAGLLLLPYLIWSPIGTYTTWEMGKLNPESF</sequence>
<dbReference type="CDD" id="cd15904">
    <property type="entry name" value="TSPO_MBR"/>
    <property type="match status" value="1"/>
</dbReference>
<comment type="subcellular location">
    <subcellularLocation>
        <location evidence="1">Membrane</location>
        <topology evidence="1">Multi-pass membrane protein</topology>
    </subcellularLocation>
</comment>
<dbReference type="InterPro" id="IPR004307">
    <property type="entry name" value="TspO_MBR"/>
</dbReference>
<feature type="transmembrane region" description="Helical" evidence="6">
    <location>
        <begin position="105"/>
        <end position="133"/>
    </location>
</feature>
<evidence type="ECO:0000256" key="1">
    <source>
        <dbReference type="ARBA" id="ARBA00004141"/>
    </source>
</evidence>
<keyword evidence="4 6" id="KW-1133">Transmembrane helix</keyword>
<feature type="transmembrane region" description="Helical" evidence="6">
    <location>
        <begin position="44"/>
        <end position="64"/>
    </location>
</feature>
<keyword evidence="3 6" id="KW-0812">Transmembrane</keyword>
<keyword evidence="8" id="KW-1185">Reference proteome</keyword>
<accession>A0A1Z4JG41</accession>
<feature type="transmembrane region" description="Helical" evidence="6">
    <location>
        <begin position="70"/>
        <end position="93"/>
    </location>
</feature>
<evidence type="ECO:0000256" key="5">
    <source>
        <dbReference type="ARBA" id="ARBA00023136"/>
    </source>
</evidence>
<dbReference type="Pfam" id="PF03073">
    <property type="entry name" value="TspO_MBR"/>
    <property type="match status" value="1"/>
</dbReference>
<evidence type="ECO:0000256" key="2">
    <source>
        <dbReference type="ARBA" id="ARBA00007524"/>
    </source>
</evidence>
<dbReference type="GO" id="GO:0016020">
    <property type="term" value="C:membrane"/>
    <property type="evidence" value="ECO:0007669"/>
    <property type="project" value="UniProtKB-SubCell"/>
</dbReference>
<evidence type="ECO:0000313" key="7">
    <source>
        <dbReference type="EMBL" id="BAY55638.1"/>
    </source>
</evidence>
<feature type="transmembrane region" description="Helical" evidence="6">
    <location>
        <begin position="6"/>
        <end position="23"/>
    </location>
</feature>
<dbReference type="EMBL" id="AP018203">
    <property type="protein sequence ID" value="BAY55638.1"/>
    <property type="molecule type" value="Genomic_DNA"/>
</dbReference>
<dbReference type="InterPro" id="IPR038330">
    <property type="entry name" value="TspO/MBR-related_sf"/>
</dbReference>
<evidence type="ECO:0000256" key="6">
    <source>
        <dbReference type="SAM" id="Phobius"/>
    </source>
</evidence>
<keyword evidence="5 6" id="KW-0472">Membrane</keyword>
<dbReference type="GO" id="GO:0033013">
    <property type="term" value="P:tetrapyrrole metabolic process"/>
    <property type="evidence" value="ECO:0007669"/>
    <property type="project" value="UniProtKB-ARBA"/>
</dbReference>
<evidence type="ECO:0000256" key="3">
    <source>
        <dbReference type="ARBA" id="ARBA00022692"/>
    </source>
</evidence>
<reference evidence="7 8" key="1">
    <citation type="submission" date="2017-06" db="EMBL/GenBank/DDBJ databases">
        <title>Genome sequencing of cyanobaciteial culture collection at National Institute for Environmental Studies (NIES).</title>
        <authorList>
            <person name="Hirose Y."/>
            <person name="Shimura Y."/>
            <person name="Fujisawa T."/>
            <person name="Nakamura Y."/>
            <person name="Kawachi M."/>
        </authorList>
    </citation>
    <scope>NUCLEOTIDE SEQUENCE [LARGE SCALE GENOMIC DNA]</scope>
    <source>
        <strain evidence="7 8">NIES-2135</strain>
    </source>
</reference>
<proteinExistence type="inferred from homology"/>
<dbReference type="PIRSF" id="PIRSF005859">
    <property type="entry name" value="PBR"/>
    <property type="match status" value="1"/>
</dbReference>
<protein>
    <submittedName>
        <fullName evidence="7">TspO/MBR family protein</fullName>
    </submittedName>
</protein>